<organism evidence="2 3">
    <name type="scientific">Sorghum bicolor</name>
    <name type="common">Sorghum</name>
    <name type="synonym">Sorghum vulgare</name>
    <dbReference type="NCBI Taxonomy" id="4558"/>
    <lineage>
        <taxon>Eukaryota</taxon>
        <taxon>Viridiplantae</taxon>
        <taxon>Streptophyta</taxon>
        <taxon>Embryophyta</taxon>
        <taxon>Tracheophyta</taxon>
        <taxon>Spermatophyta</taxon>
        <taxon>Magnoliopsida</taxon>
        <taxon>Liliopsida</taxon>
        <taxon>Poales</taxon>
        <taxon>Poaceae</taxon>
        <taxon>PACMAD clade</taxon>
        <taxon>Panicoideae</taxon>
        <taxon>Andropogonodae</taxon>
        <taxon>Andropogoneae</taxon>
        <taxon>Sorghinae</taxon>
        <taxon>Sorghum</taxon>
    </lineage>
</organism>
<reference evidence="2" key="2">
    <citation type="submission" date="2020-10" db="EMBL/GenBank/DDBJ databases">
        <authorList>
            <person name="Cooper E.A."/>
            <person name="Brenton Z.W."/>
            <person name="Flinn B.S."/>
            <person name="Jenkins J."/>
            <person name="Shu S."/>
            <person name="Flowers D."/>
            <person name="Luo F."/>
            <person name="Wang Y."/>
            <person name="Xia P."/>
            <person name="Barry K."/>
            <person name="Daum C."/>
            <person name="Lipzen A."/>
            <person name="Yoshinaga Y."/>
            <person name="Schmutz J."/>
            <person name="Saski C."/>
            <person name="Vermerris W."/>
            <person name="Kresovich S."/>
        </authorList>
    </citation>
    <scope>NUCLEOTIDE SEQUENCE</scope>
</reference>
<gene>
    <name evidence="2" type="ORF">BDA96_03G102900</name>
</gene>
<evidence type="ECO:0000256" key="1">
    <source>
        <dbReference type="SAM" id="MobiDB-lite"/>
    </source>
</evidence>
<dbReference type="EMBL" id="CM027682">
    <property type="protein sequence ID" value="KAG0536916.1"/>
    <property type="molecule type" value="Genomic_DNA"/>
</dbReference>
<name>A0A921RCW0_SORBI</name>
<comment type="caution">
    <text evidence="2">The sequence shown here is derived from an EMBL/GenBank/DDBJ whole genome shotgun (WGS) entry which is preliminary data.</text>
</comment>
<reference evidence="2" key="1">
    <citation type="journal article" date="2019" name="BMC Genomics">
        <title>A new reference genome for Sorghum bicolor reveals high levels of sequence similarity between sweet and grain genotypes: implications for the genetics of sugar metabolism.</title>
        <authorList>
            <person name="Cooper E.A."/>
            <person name="Brenton Z.W."/>
            <person name="Flinn B.S."/>
            <person name="Jenkins J."/>
            <person name="Shu S."/>
            <person name="Flowers D."/>
            <person name="Luo F."/>
            <person name="Wang Y."/>
            <person name="Xia P."/>
            <person name="Barry K."/>
            <person name="Daum C."/>
            <person name="Lipzen A."/>
            <person name="Yoshinaga Y."/>
            <person name="Schmutz J."/>
            <person name="Saski C."/>
            <person name="Vermerris W."/>
            <person name="Kresovich S."/>
        </authorList>
    </citation>
    <scope>NUCLEOTIDE SEQUENCE</scope>
</reference>
<evidence type="ECO:0000313" key="3">
    <source>
        <dbReference type="Proteomes" id="UP000807115"/>
    </source>
</evidence>
<feature type="region of interest" description="Disordered" evidence="1">
    <location>
        <begin position="62"/>
        <end position="95"/>
    </location>
</feature>
<accession>A0A921RCW0</accession>
<protein>
    <submittedName>
        <fullName evidence="2">Uncharacterized protein</fullName>
    </submittedName>
</protein>
<sequence>MGMFGLWPQSATPKLKVATRSLASVWFSIQLRYATATESSRHKFSSQKVWRTLADVFAAAARRGAPQPTKNHCSRNIPRPSPHSSFSERKWRSPLPQSAAFAARRVRCRLA</sequence>
<dbReference type="AlphaFoldDB" id="A0A921RCW0"/>
<proteinExistence type="predicted"/>
<evidence type="ECO:0000313" key="2">
    <source>
        <dbReference type="EMBL" id="KAG0536916.1"/>
    </source>
</evidence>
<dbReference type="Proteomes" id="UP000807115">
    <property type="component" value="Chromosome 3"/>
</dbReference>